<gene>
    <name evidence="1" type="ORF">V6N12_046394</name>
</gene>
<dbReference type="Proteomes" id="UP001472677">
    <property type="component" value="Unassembled WGS sequence"/>
</dbReference>
<evidence type="ECO:0000313" key="2">
    <source>
        <dbReference type="Proteomes" id="UP001472677"/>
    </source>
</evidence>
<name>A0ABR2DII3_9ROSI</name>
<dbReference type="EMBL" id="JBBPBM010000025">
    <property type="protein sequence ID" value="KAK8540101.1"/>
    <property type="molecule type" value="Genomic_DNA"/>
</dbReference>
<comment type="caution">
    <text evidence="1">The sequence shown here is derived from an EMBL/GenBank/DDBJ whole genome shotgun (WGS) entry which is preliminary data.</text>
</comment>
<protein>
    <submittedName>
        <fullName evidence="1">Uncharacterized protein</fullName>
    </submittedName>
</protein>
<keyword evidence="2" id="KW-1185">Reference proteome</keyword>
<organism evidence="1 2">
    <name type="scientific">Hibiscus sabdariffa</name>
    <name type="common">roselle</name>
    <dbReference type="NCBI Taxonomy" id="183260"/>
    <lineage>
        <taxon>Eukaryota</taxon>
        <taxon>Viridiplantae</taxon>
        <taxon>Streptophyta</taxon>
        <taxon>Embryophyta</taxon>
        <taxon>Tracheophyta</taxon>
        <taxon>Spermatophyta</taxon>
        <taxon>Magnoliopsida</taxon>
        <taxon>eudicotyledons</taxon>
        <taxon>Gunneridae</taxon>
        <taxon>Pentapetalae</taxon>
        <taxon>rosids</taxon>
        <taxon>malvids</taxon>
        <taxon>Malvales</taxon>
        <taxon>Malvaceae</taxon>
        <taxon>Malvoideae</taxon>
        <taxon>Hibiscus</taxon>
    </lineage>
</organism>
<reference evidence="1 2" key="1">
    <citation type="journal article" date="2024" name="G3 (Bethesda)">
        <title>Genome assembly of Hibiscus sabdariffa L. provides insights into metabolisms of medicinal natural products.</title>
        <authorList>
            <person name="Kim T."/>
        </authorList>
    </citation>
    <scope>NUCLEOTIDE SEQUENCE [LARGE SCALE GENOMIC DNA]</scope>
    <source>
        <strain evidence="1">TK-2024</strain>
        <tissue evidence="1">Old leaves</tissue>
    </source>
</reference>
<proteinExistence type="predicted"/>
<accession>A0ABR2DII3</accession>
<evidence type="ECO:0000313" key="1">
    <source>
        <dbReference type="EMBL" id="KAK8540101.1"/>
    </source>
</evidence>
<sequence>MNVDGAMNCDGSAGGIDGVLGEGYCTFSPQSALAHVLLRRFLQSSSGWMFSWIRSGRLMFRHVPRICNIEVDELGKYGIGWVLDRPSDYGGLLLLIYVERSRDVEDRIENLGGSNDELEIR</sequence>